<name>A0A8G1EDN2_9RHOB</name>
<proteinExistence type="predicted"/>
<dbReference type="PANTHER" id="PTHR37315">
    <property type="entry name" value="UPF0311 PROTEIN BLR7842"/>
    <property type="match status" value="1"/>
</dbReference>
<dbReference type="Pfam" id="PF11578">
    <property type="entry name" value="DUF3237"/>
    <property type="match status" value="1"/>
</dbReference>
<dbReference type="KEGG" id="nsm:JO391_18140"/>
<organism evidence="1 2">
    <name type="scientific">Neotabrizicola shimadae</name>
    <dbReference type="NCBI Taxonomy" id="2807096"/>
    <lineage>
        <taxon>Bacteria</taxon>
        <taxon>Pseudomonadati</taxon>
        <taxon>Pseudomonadota</taxon>
        <taxon>Alphaproteobacteria</taxon>
        <taxon>Rhodobacterales</taxon>
        <taxon>Paracoccaceae</taxon>
        <taxon>Neotabrizicola</taxon>
    </lineage>
</organism>
<protein>
    <submittedName>
        <fullName evidence="1">DUF3237 family protein</fullName>
    </submittedName>
</protein>
<dbReference type="PANTHER" id="PTHR37315:SF1">
    <property type="entry name" value="UPF0311 PROTEIN BLR7842"/>
    <property type="match status" value="1"/>
</dbReference>
<dbReference type="AlphaFoldDB" id="A0A8G1EDN2"/>
<evidence type="ECO:0000313" key="2">
    <source>
        <dbReference type="Proteomes" id="UP000826300"/>
    </source>
</evidence>
<dbReference type="EMBL" id="CP069370">
    <property type="protein sequence ID" value="QYZ69614.1"/>
    <property type="molecule type" value="Genomic_DNA"/>
</dbReference>
<dbReference type="RefSeq" id="WP_220661832.1">
    <property type="nucleotide sequence ID" value="NZ_CP069370.1"/>
</dbReference>
<gene>
    <name evidence="1" type="ORF">JO391_18140</name>
</gene>
<dbReference type="Proteomes" id="UP000826300">
    <property type="component" value="Chromosome"/>
</dbReference>
<dbReference type="InterPro" id="IPR020915">
    <property type="entry name" value="UPF0311"/>
</dbReference>
<reference evidence="1" key="1">
    <citation type="submission" date="2021-02" db="EMBL/GenBank/DDBJ databases">
        <title>Rhodobacter shimadae sp. nov., an aerobic anoxygenic phototrophic bacterium isolated from a hot spring.</title>
        <authorList>
            <person name="Muramatsu S."/>
            <person name="Haruta S."/>
            <person name="Hirose S."/>
            <person name="Hanada S."/>
        </authorList>
    </citation>
    <scope>NUCLEOTIDE SEQUENCE</scope>
    <source>
        <strain evidence="1">N10</strain>
    </source>
</reference>
<keyword evidence="2" id="KW-1185">Reference proteome</keyword>
<sequence length="159" mass="17570">MYDELLSRPDDEDRFGLRLAMRLAVTLGPDEDLGRTPDGLRRNYPISGGRLRAFAPDGVVSEGEVIGSGADISVLRDDAMAVVDALYRIRMDDGTVIVVHNKGLYDEPSFGPRGRNYLVSRPDFIAPLGAHDWLNRSFFIGTVDDWEGGVLVSVYEVLI</sequence>
<accession>A0A8G1EDN2</accession>
<evidence type="ECO:0000313" key="1">
    <source>
        <dbReference type="EMBL" id="QYZ69614.1"/>
    </source>
</evidence>
<dbReference type="Gene3D" id="2.40.160.20">
    <property type="match status" value="1"/>
</dbReference>